<dbReference type="Pfam" id="PF06197">
    <property type="entry name" value="DUF998"/>
    <property type="match status" value="1"/>
</dbReference>
<gene>
    <name evidence="2" type="ordered locus">Htur_1061</name>
</gene>
<evidence type="ECO:0008006" key="4">
    <source>
        <dbReference type="Google" id="ProtNLM"/>
    </source>
</evidence>
<dbReference type="HOGENOM" id="CLU_118414_0_0_2"/>
<name>D2RYQ2_HALTV</name>
<dbReference type="InterPro" id="IPR009339">
    <property type="entry name" value="DUF998"/>
</dbReference>
<keyword evidence="1" id="KW-1133">Transmembrane helix</keyword>
<keyword evidence="3" id="KW-1185">Reference proteome</keyword>
<evidence type="ECO:0000313" key="2">
    <source>
        <dbReference type="EMBL" id="ADB59953.1"/>
    </source>
</evidence>
<evidence type="ECO:0000313" key="3">
    <source>
        <dbReference type="Proteomes" id="UP000001903"/>
    </source>
</evidence>
<dbReference type="EMBL" id="CP001860">
    <property type="protein sequence ID" value="ADB59953.1"/>
    <property type="molecule type" value="Genomic_DNA"/>
</dbReference>
<dbReference type="KEGG" id="htu:Htur_1061"/>
<protein>
    <recommendedName>
        <fullName evidence="4">DUF998 domain-containing protein</fullName>
    </recommendedName>
</protein>
<feature type="transmembrane region" description="Helical" evidence="1">
    <location>
        <begin position="131"/>
        <end position="150"/>
    </location>
</feature>
<organism evidence="2 3">
    <name type="scientific">Haloterrigena turkmenica (strain ATCC 51198 / DSM 5511 / JCM 9101 / NCIMB 13204 / VKM B-1734 / 4k)</name>
    <name type="common">Halococcus turkmenicus</name>
    <dbReference type="NCBI Taxonomy" id="543526"/>
    <lineage>
        <taxon>Archaea</taxon>
        <taxon>Methanobacteriati</taxon>
        <taxon>Methanobacteriota</taxon>
        <taxon>Stenosarchaea group</taxon>
        <taxon>Halobacteria</taxon>
        <taxon>Halobacteriales</taxon>
        <taxon>Natrialbaceae</taxon>
        <taxon>Haloterrigena</taxon>
    </lineage>
</organism>
<reference evidence="2 3" key="1">
    <citation type="journal article" date="2010" name="Stand. Genomic Sci.">
        <title>Complete genome sequence of Haloterrigena turkmenica type strain (4k).</title>
        <authorList>
            <person name="Saunders E."/>
            <person name="Tindall B.J."/>
            <person name="Fahnrich R."/>
            <person name="Lapidus A."/>
            <person name="Copeland A."/>
            <person name="Del Rio T.G."/>
            <person name="Lucas S."/>
            <person name="Chen F."/>
            <person name="Tice H."/>
            <person name="Cheng J.F."/>
            <person name="Han C."/>
            <person name="Detter J.C."/>
            <person name="Bruce D."/>
            <person name="Goodwin L."/>
            <person name="Chain P."/>
            <person name="Pitluck S."/>
            <person name="Pati A."/>
            <person name="Ivanova N."/>
            <person name="Mavromatis K."/>
            <person name="Chen A."/>
            <person name="Palaniappan K."/>
            <person name="Land M."/>
            <person name="Hauser L."/>
            <person name="Chang Y.J."/>
            <person name="Jeffries C.D."/>
            <person name="Brettin T."/>
            <person name="Rohde M."/>
            <person name="Goker M."/>
            <person name="Bristow J."/>
            <person name="Eisen J.A."/>
            <person name="Markowitz V."/>
            <person name="Hugenholtz P."/>
            <person name="Klenk H.P."/>
            <person name="Kyrpides N.C."/>
        </authorList>
    </citation>
    <scope>NUCLEOTIDE SEQUENCE [LARGE SCALE GENOMIC DNA]</scope>
    <source>
        <strain evidence="3">ATCC 51198 / DSM 5511 / JCM 9101 / NCIMB 13204 / VKM B-1734 / 4k</strain>
    </source>
</reference>
<keyword evidence="1" id="KW-0472">Membrane</keyword>
<keyword evidence="1" id="KW-0812">Transmembrane</keyword>
<proteinExistence type="predicted"/>
<dbReference type="Proteomes" id="UP000001903">
    <property type="component" value="Chromosome"/>
</dbReference>
<sequence length="229" mass="24641">MDSLMSASRNFEHMDAPSRRRVATACGLAAPVVALSAIALATLLAAPETFSWRARALSDMGRRGTRTFPLFNGGLILGGLLGVPFGWRLWLAARNGLERLGVGLLWAATTALVGIGVFFLGHDAFYLDTEFHTPVALLFFGLAPFAQWVYGSGLVLAGDARLGLVSVWLGIVHPLCWLGWLASRAGAGEPSAWFAVPEFVAAVAFGSWVFALAAKRYARESRNRVKSVY</sequence>
<feature type="transmembrane region" description="Helical" evidence="1">
    <location>
        <begin position="162"/>
        <end position="180"/>
    </location>
</feature>
<dbReference type="eggNOG" id="arCOG02008">
    <property type="taxonomic scope" value="Archaea"/>
</dbReference>
<evidence type="ECO:0000256" key="1">
    <source>
        <dbReference type="SAM" id="Phobius"/>
    </source>
</evidence>
<accession>D2RYQ2</accession>
<dbReference type="PANTHER" id="PTHR42241">
    <property type="entry name" value="HYPOTHETICAL MEMBRANE PROTEIN, CONSERVED, DUF998 FAMILY"/>
    <property type="match status" value="1"/>
</dbReference>
<dbReference type="AlphaFoldDB" id="D2RYQ2"/>
<feature type="transmembrane region" description="Helical" evidence="1">
    <location>
        <begin position="103"/>
        <end position="125"/>
    </location>
</feature>
<feature type="transmembrane region" description="Helical" evidence="1">
    <location>
        <begin position="192"/>
        <end position="214"/>
    </location>
</feature>
<feature type="transmembrane region" description="Helical" evidence="1">
    <location>
        <begin position="69"/>
        <end position="91"/>
    </location>
</feature>
<dbReference type="PANTHER" id="PTHR42241:SF2">
    <property type="entry name" value="HYPOTHETICAL MEMBRANE PROTEIN, CONSERVED, DUF998 FAMILY"/>
    <property type="match status" value="1"/>
</dbReference>
<dbReference type="STRING" id="543526.Htur_1061"/>